<keyword evidence="1" id="KW-0808">Transferase</keyword>
<dbReference type="GO" id="GO:0016740">
    <property type="term" value="F:transferase activity"/>
    <property type="evidence" value="ECO:0007669"/>
    <property type="project" value="UniProtKB-KW"/>
</dbReference>
<dbReference type="Pfam" id="PF13692">
    <property type="entry name" value="Glyco_trans_1_4"/>
    <property type="match status" value="1"/>
</dbReference>
<dbReference type="RefSeq" id="WP_090082762.1">
    <property type="nucleotide sequence ID" value="NZ_FOQT01000005.1"/>
</dbReference>
<name>A0A1I3IV68_9FLAO</name>
<keyword evidence="2" id="KW-1185">Reference proteome</keyword>
<evidence type="ECO:0000313" key="2">
    <source>
        <dbReference type="Proteomes" id="UP000198931"/>
    </source>
</evidence>
<dbReference type="OrthoDB" id="9807209at2"/>
<sequence>MKKLLIIGAVWPEPNSTAAGKRMLQIISIFKDLNYEITFCSTASKSEHSFDLNFLNISSENILLNDSSFDDFVKKFQPDVVLFDRFMTEEQFGWRVAENVPNATKILDTEDLHFLRKQREIDFKSEEENTSQKEISDTFIREISSILRCDLSLIISDFEQNLLIEKYKINPEILYYLPMFSEKFKGEIPGFQERKNFMHIGNFLHEPNWQTVLILKKLWKSIKQKLPDSELHIYGSYVTEKAKQLHNEKEGFIIKGRANSVEEVFLNYKVLLARIPFGAGIKGKLLESMEFGLPNITTEIGAEGIQFDENWNGFITKSDEEFIEKSINLYSVSSIWENSQKIGFEILDKKFKRNLFEQGFIERIQSLSENLESHRNENYLGKILQQNALQSTKFMSKWIEEKNKKLK</sequence>
<dbReference type="EMBL" id="FOQT01000005">
    <property type="protein sequence ID" value="SFI51848.1"/>
    <property type="molecule type" value="Genomic_DNA"/>
</dbReference>
<dbReference type="SUPFAM" id="SSF53756">
    <property type="entry name" value="UDP-Glycosyltransferase/glycogen phosphorylase"/>
    <property type="match status" value="1"/>
</dbReference>
<reference evidence="1 2" key="1">
    <citation type="submission" date="2016-10" db="EMBL/GenBank/DDBJ databases">
        <authorList>
            <person name="de Groot N.N."/>
        </authorList>
    </citation>
    <scope>NUCLEOTIDE SEQUENCE [LARGE SCALE GENOMIC DNA]</scope>
    <source>
        <strain evidence="1 2">DSM 26000</strain>
    </source>
</reference>
<gene>
    <name evidence="1" type="ORF">SAMN05443292_2800</name>
</gene>
<dbReference type="Proteomes" id="UP000198931">
    <property type="component" value="Unassembled WGS sequence"/>
</dbReference>
<dbReference type="Gene3D" id="3.40.50.2000">
    <property type="entry name" value="Glycogen Phosphorylase B"/>
    <property type="match status" value="1"/>
</dbReference>
<proteinExistence type="predicted"/>
<dbReference type="STRING" id="1125876.SAMN05443292_2800"/>
<evidence type="ECO:0000313" key="1">
    <source>
        <dbReference type="EMBL" id="SFI51848.1"/>
    </source>
</evidence>
<dbReference type="AlphaFoldDB" id="A0A1I3IV68"/>
<protein>
    <submittedName>
        <fullName evidence="1">Glycosyltransferase involved in cell wall bisynthesis</fullName>
    </submittedName>
</protein>
<accession>A0A1I3IV68</accession>
<organism evidence="1 2">
    <name type="scientific">Halpernia frigidisoli</name>
    <dbReference type="NCBI Taxonomy" id="1125876"/>
    <lineage>
        <taxon>Bacteria</taxon>
        <taxon>Pseudomonadati</taxon>
        <taxon>Bacteroidota</taxon>
        <taxon>Flavobacteriia</taxon>
        <taxon>Flavobacteriales</taxon>
        <taxon>Weeksellaceae</taxon>
        <taxon>Chryseobacterium group</taxon>
        <taxon>Halpernia</taxon>
    </lineage>
</organism>